<proteinExistence type="predicted"/>
<feature type="region of interest" description="Disordered" evidence="1">
    <location>
        <begin position="1"/>
        <end position="35"/>
    </location>
</feature>
<organism evidence="2">
    <name type="scientific">Ralstonia solanacearum</name>
    <name type="common">Pseudomonas solanacearum</name>
    <dbReference type="NCBI Taxonomy" id="305"/>
    <lineage>
        <taxon>Bacteria</taxon>
        <taxon>Pseudomonadati</taxon>
        <taxon>Pseudomonadota</taxon>
        <taxon>Betaproteobacteria</taxon>
        <taxon>Burkholderiales</taxon>
        <taxon>Burkholderiaceae</taxon>
        <taxon>Ralstonia</taxon>
        <taxon>Ralstonia solanacearum species complex</taxon>
    </lineage>
</organism>
<gene>
    <name evidence="2" type="ORF">TO10_v1_130096</name>
</gene>
<dbReference type="AlphaFoldDB" id="A0A0S4WBR2"/>
<evidence type="ECO:0000256" key="1">
    <source>
        <dbReference type="SAM" id="MobiDB-lite"/>
    </source>
</evidence>
<accession>A0A0S4WBR2</accession>
<evidence type="ECO:0000313" key="2">
    <source>
        <dbReference type="EMBL" id="CUV44184.1"/>
    </source>
</evidence>
<reference evidence="2" key="1">
    <citation type="submission" date="2015-10" db="EMBL/GenBank/DDBJ databases">
        <authorList>
            <person name="Gilbert D.G."/>
        </authorList>
    </citation>
    <scope>NUCLEOTIDE SEQUENCE</scope>
    <source>
        <strain evidence="2">Phyl III-seqv23</strain>
    </source>
</reference>
<name>A0A0S4WBR2_RALSL</name>
<sequence>MHRGGRAGRRCSMDRRMSCSISPHASGTDTPRPGRARTAAIAQITEHTQEPRHILWR</sequence>
<protein>
    <submittedName>
        <fullName evidence="2">Uncharacterized protein</fullName>
    </submittedName>
</protein>
<dbReference type="EMBL" id="LN899827">
    <property type="protein sequence ID" value="CUV44184.1"/>
    <property type="molecule type" value="Genomic_DNA"/>
</dbReference>